<keyword evidence="2" id="KW-0812">Transmembrane</keyword>
<dbReference type="InParanoid" id="W2S385"/>
<dbReference type="Proteomes" id="UP000030752">
    <property type="component" value="Unassembled WGS sequence"/>
</dbReference>
<feature type="transmembrane region" description="Helical" evidence="2">
    <location>
        <begin position="146"/>
        <end position="168"/>
    </location>
</feature>
<proteinExistence type="predicted"/>
<keyword evidence="4" id="KW-1185">Reference proteome</keyword>
<organism evidence="3 4">
    <name type="scientific">Cyphellophora europaea (strain CBS 101466)</name>
    <name type="common">Phialophora europaea</name>
    <dbReference type="NCBI Taxonomy" id="1220924"/>
    <lineage>
        <taxon>Eukaryota</taxon>
        <taxon>Fungi</taxon>
        <taxon>Dikarya</taxon>
        <taxon>Ascomycota</taxon>
        <taxon>Pezizomycotina</taxon>
        <taxon>Eurotiomycetes</taxon>
        <taxon>Chaetothyriomycetidae</taxon>
        <taxon>Chaetothyriales</taxon>
        <taxon>Cyphellophoraceae</taxon>
        <taxon>Cyphellophora</taxon>
    </lineage>
</organism>
<keyword evidence="2" id="KW-1133">Transmembrane helix</keyword>
<feature type="transmembrane region" description="Helical" evidence="2">
    <location>
        <begin position="226"/>
        <end position="247"/>
    </location>
</feature>
<dbReference type="RefSeq" id="XP_008714806.1">
    <property type="nucleotide sequence ID" value="XM_008716584.1"/>
</dbReference>
<name>W2S385_CYPE1</name>
<accession>W2S385</accession>
<dbReference type="HOGENOM" id="CLU_019655_1_0_1"/>
<evidence type="ECO:0000313" key="4">
    <source>
        <dbReference type="Proteomes" id="UP000030752"/>
    </source>
</evidence>
<sequence length="714" mass="77870">MSLRFLNGIPLDQPLRQPKSSESFQSSASRKHTLETHKREVGNVPTLYNIDTKEPLPVRNQEQEWSLSSTSPASPVQRLQSRHYKNLPLWWTVLLAVVPILAFTTAFFGIVIADRAKTDQTSPFDNKTSSWDDRANVLVNRSATQLVFLAGFSSTLAPMLLGSLMTLWHYPTARHLFELSQRGNPKKLPTPQQLSILVGLSAGSVDELRRYIIYRCRRFRAAEAAILSRSALVLFLSIVLAGLVLLADIGVHNFTSTVAIRLSTLESHPSGSYGRGLASHCIDFDRSRNQGLPCTVVADASVGANAVAFDSGEIISMQANHSKVNSAWQIKDDMEPRQDLVLLMPQTETLESGRDFTASTIGVATQCSPLTQRCVVRVTAGLDSNETYVLFNCTQDFRGALGAPESVAKDTATWTRTDDTTPDFNFKLDRNFQYAYFADSDLNEPYNSIGGTPGLNTDSTGEGALPENSLLRRYHLAVAGLVPVQRNADGRNLLSDPAALAIGDSLIAYTLNCSVTAYEVNYTWFGNNIQELSRVETTNGSILELAHGMQASGMPSLSQAQSMASLTSSMSAFARTYANLHSQDTVALIASAMSPRGNLQEATTIDMLVAKVPLWSLVALLASNLAFIIFASVLAARALLHNSPETRDMVAKLSVEGLTATAFEDRNGKQDPGPIVTDADDMFEESRIGMASRRVALRRATGGTMALRIEQPNL</sequence>
<keyword evidence="2" id="KW-0472">Membrane</keyword>
<dbReference type="VEuPathDB" id="FungiDB:HMPREF1541_02228"/>
<reference evidence="3 4" key="1">
    <citation type="submission" date="2013-03" db="EMBL/GenBank/DDBJ databases">
        <title>The Genome Sequence of Phialophora europaea CBS 101466.</title>
        <authorList>
            <consortium name="The Broad Institute Genomics Platform"/>
            <person name="Cuomo C."/>
            <person name="de Hoog S."/>
            <person name="Gorbushina A."/>
            <person name="Walker B."/>
            <person name="Young S.K."/>
            <person name="Zeng Q."/>
            <person name="Gargeya S."/>
            <person name="Fitzgerald M."/>
            <person name="Haas B."/>
            <person name="Abouelleil A."/>
            <person name="Allen A.W."/>
            <person name="Alvarado L."/>
            <person name="Arachchi H.M."/>
            <person name="Berlin A.M."/>
            <person name="Chapman S.B."/>
            <person name="Gainer-Dewar J."/>
            <person name="Goldberg J."/>
            <person name="Griggs A."/>
            <person name="Gujja S."/>
            <person name="Hansen M."/>
            <person name="Howarth C."/>
            <person name="Imamovic A."/>
            <person name="Ireland A."/>
            <person name="Larimer J."/>
            <person name="McCowan C."/>
            <person name="Murphy C."/>
            <person name="Pearson M."/>
            <person name="Poon T.W."/>
            <person name="Priest M."/>
            <person name="Roberts A."/>
            <person name="Saif S."/>
            <person name="Shea T."/>
            <person name="Sisk P."/>
            <person name="Sykes S."/>
            <person name="Wortman J."/>
            <person name="Nusbaum C."/>
            <person name="Birren B."/>
        </authorList>
    </citation>
    <scope>NUCLEOTIDE SEQUENCE [LARGE SCALE GENOMIC DNA]</scope>
    <source>
        <strain evidence="3 4">CBS 101466</strain>
    </source>
</reference>
<dbReference type="eggNOG" id="ENOG502SAP5">
    <property type="taxonomic scope" value="Eukaryota"/>
</dbReference>
<dbReference type="OrthoDB" id="3344043at2759"/>
<feature type="transmembrane region" description="Helical" evidence="2">
    <location>
        <begin position="89"/>
        <end position="113"/>
    </location>
</feature>
<dbReference type="EMBL" id="KB822718">
    <property type="protein sequence ID" value="ETN43070.1"/>
    <property type="molecule type" value="Genomic_DNA"/>
</dbReference>
<feature type="transmembrane region" description="Helical" evidence="2">
    <location>
        <begin position="188"/>
        <end position="205"/>
    </location>
</feature>
<feature type="region of interest" description="Disordered" evidence="1">
    <location>
        <begin position="1"/>
        <end position="38"/>
    </location>
</feature>
<dbReference type="AlphaFoldDB" id="W2S385"/>
<feature type="transmembrane region" description="Helical" evidence="2">
    <location>
        <begin position="614"/>
        <end position="640"/>
    </location>
</feature>
<dbReference type="STRING" id="1220924.W2S385"/>
<evidence type="ECO:0000256" key="2">
    <source>
        <dbReference type="SAM" id="Phobius"/>
    </source>
</evidence>
<evidence type="ECO:0000256" key="1">
    <source>
        <dbReference type="SAM" id="MobiDB-lite"/>
    </source>
</evidence>
<protein>
    <submittedName>
        <fullName evidence="3">Uncharacterized protein</fullName>
    </submittedName>
</protein>
<feature type="compositionally biased region" description="Polar residues" evidence="1">
    <location>
        <begin position="18"/>
        <end position="28"/>
    </location>
</feature>
<dbReference type="GeneID" id="19969567"/>
<evidence type="ECO:0000313" key="3">
    <source>
        <dbReference type="EMBL" id="ETN43070.1"/>
    </source>
</evidence>
<gene>
    <name evidence="3" type="ORF">HMPREF1541_02228</name>
</gene>